<keyword evidence="5 10" id="KW-0443">Lipid metabolism</keyword>
<evidence type="ECO:0000256" key="1">
    <source>
        <dbReference type="ARBA" id="ARBA00001232"/>
    </source>
</evidence>
<evidence type="ECO:0000313" key="11">
    <source>
        <dbReference type="EMBL" id="KKI51221.1"/>
    </source>
</evidence>
<dbReference type="EMBL" id="LAYJ01000087">
    <property type="protein sequence ID" value="KKI51221.1"/>
    <property type="molecule type" value="Genomic_DNA"/>
</dbReference>
<dbReference type="GO" id="GO:0006633">
    <property type="term" value="P:fatty acid biosynthetic process"/>
    <property type="evidence" value="ECO:0007669"/>
    <property type="project" value="UniProtKB-UniRule"/>
</dbReference>
<comment type="similarity">
    <text evidence="10">Belongs to the PlsX family.</text>
</comment>
<comment type="catalytic activity">
    <reaction evidence="1 10">
        <text>a fatty acyl-[ACP] + phosphate = an acyl phosphate + holo-[ACP]</text>
        <dbReference type="Rhea" id="RHEA:42292"/>
        <dbReference type="Rhea" id="RHEA-COMP:9685"/>
        <dbReference type="Rhea" id="RHEA-COMP:14125"/>
        <dbReference type="ChEBI" id="CHEBI:43474"/>
        <dbReference type="ChEBI" id="CHEBI:59918"/>
        <dbReference type="ChEBI" id="CHEBI:64479"/>
        <dbReference type="ChEBI" id="CHEBI:138651"/>
        <dbReference type="EC" id="2.3.1.274"/>
    </reaction>
</comment>
<keyword evidence="7 10" id="KW-1208">Phospholipid metabolism</keyword>
<dbReference type="EC" id="2.3.1.274" evidence="8 10"/>
<dbReference type="Gene3D" id="3.40.718.10">
    <property type="entry name" value="Isopropylmalate Dehydrogenase"/>
    <property type="match status" value="1"/>
</dbReference>
<keyword evidence="12" id="KW-1185">Reference proteome</keyword>
<dbReference type="InterPro" id="IPR012281">
    <property type="entry name" value="Phospholipid_synth_PlsX-like"/>
</dbReference>
<keyword evidence="2 10" id="KW-0963">Cytoplasm</keyword>
<evidence type="ECO:0000256" key="2">
    <source>
        <dbReference type="ARBA" id="ARBA00022490"/>
    </source>
</evidence>
<dbReference type="PIRSF" id="PIRSF002465">
    <property type="entry name" value="Phsphlp_syn_PlsX"/>
    <property type="match status" value="1"/>
</dbReference>
<sequence length="376" mass="40421">MDQRKGFALRKSFFGLILIEISRKFLYNNSIALSYGKEGDIMRIIIDAMGGDHAPDEIVKGVLRAMQEFPDTSFLLTGDRQKIEALLSQAEYNQDRIEIIGTTQVIEMDDSPVKALKEKKDSSMVVALNALARGEGGMLISAGCTGALVAGATLIVKRINGIKRPALAPVLPSQTGEVLLIDGGANADCKPQYLQQFGVMGSIYMQKVFGLKSPKVALINNGAEEEKGSELTKKAYQLLKEAPINFVGNAEGRELLSGEFDVLVCDGFTGNIVLKFLEGCAKTILGMLKGYIKESASAKLGSVFMKSAFGKLKKKMDYKEYGGALLLGLAGGVMKAHGSSDATAIFHAIDAARKFIAGNVVEEIQQGISGLKDDHE</sequence>
<dbReference type="PANTHER" id="PTHR30100">
    <property type="entry name" value="FATTY ACID/PHOSPHOLIPID SYNTHESIS PROTEIN PLSX"/>
    <property type="match status" value="1"/>
</dbReference>
<organism evidence="11 12">
    <name type="scientific">Christensenella hongkongensis</name>
    <dbReference type="NCBI Taxonomy" id="270498"/>
    <lineage>
        <taxon>Bacteria</taxon>
        <taxon>Bacillati</taxon>
        <taxon>Bacillota</taxon>
        <taxon>Clostridia</taxon>
        <taxon>Christensenellales</taxon>
        <taxon>Christensenellaceae</taxon>
        <taxon>Christensenella</taxon>
    </lineage>
</organism>
<dbReference type="HAMAP" id="MF_00019">
    <property type="entry name" value="PlsX"/>
    <property type="match status" value="1"/>
</dbReference>
<dbReference type="AlphaFoldDB" id="A0A0M2NJS3"/>
<keyword evidence="11" id="KW-0012">Acyltransferase</keyword>
<comment type="subcellular location">
    <subcellularLocation>
        <location evidence="10">Cytoplasm</location>
    </subcellularLocation>
    <text evidence="10">Associated with the membrane possibly through PlsY.</text>
</comment>
<dbReference type="STRING" id="270498.CHK_1268"/>
<evidence type="ECO:0000256" key="4">
    <source>
        <dbReference type="ARBA" id="ARBA00022679"/>
    </source>
</evidence>
<comment type="caution">
    <text evidence="11">The sequence shown here is derived from an EMBL/GenBank/DDBJ whole genome shotgun (WGS) entry which is preliminary data.</text>
</comment>
<evidence type="ECO:0000256" key="10">
    <source>
        <dbReference type="HAMAP-Rule" id="MF_00019"/>
    </source>
</evidence>
<dbReference type="GO" id="GO:0008654">
    <property type="term" value="P:phospholipid biosynthetic process"/>
    <property type="evidence" value="ECO:0007669"/>
    <property type="project" value="UniProtKB-KW"/>
</dbReference>
<dbReference type="InterPro" id="IPR003664">
    <property type="entry name" value="FA_synthesis"/>
</dbReference>
<comment type="function">
    <text evidence="10">Catalyzes the reversible formation of acyl-phosphate (acyl-PO(4)) from acyl-[acyl-carrier-protein] (acyl-ACP). This enzyme utilizes acyl-ACP as fatty acyl donor, but not acyl-CoA.</text>
</comment>
<evidence type="ECO:0000256" key="9">
    <source>
        <dbReference type="ARBA" id="ARBA00046608"/>
    </source>
</evidence>
<keyword evidence="3 10" id="KW-0444">Lipid biosynthesis</keyword>
<dbReference type="UniPathway" id="UPA00085"/>
<comment type="pathway">
    <text evidence="10">Lipid metabolism; phospholipid metabolism.</text>
</comment>
<evidence type="ECO:0000256" key="6">
    <source>
        <dbReference type="ARBA" id="ARBA00023209"/>
    </source>
</evidence>
<evidence type="ECO:0000256" key="7">
    <source>
        <dbReference type="ARBA" id="ARBA00023264"/>
    </source>
</evidence>
<dbReference type="GO" id="GO:0005737">
    <property type="term" value="C:cytoplasm"/>
    <property type="evidence" value="ECO:0007669"/>
    <property type="project" value="UniProtKB-SubCell"/>
</dbReference>
<dbReference type="GO" id="GO:0043811">
    <property type="term" value="F:phosphate:acyl-[acyl carrier protein] acyltransferase activity"/>
    <property type="evidence" value="ECO:0007669"/>
    <property type="project" value="UniProtKB-UniRule"/>
</dbReference>
<dbReference type="SUPFAM" id="SSF53659">
    <property type="entry name" value="Isocitrate/Isopropylmalate dehydrogenase-like"/>
    <property type="match status" value="1"/>
</dbReference>
<dbReference type="PATRIC" id="fig|270498.16.peg.1386"/>
<dbReference type="PANTHER" id="PTHR30100:SF1">
    <property type="entry name" value="PHOSPHATE ACYLTRANSFERASE"/>
    <property type="match status" value="1"/>
</dbReference>
<gene>
    <name evidence="10" type="primary">plsX</name>
    <name evidence="11" type="ORF">CHK_1268</name>
</gene>
<keyword evidence="6 10" id="KW-0594">Phospholipid biosynthesis</keyword>
<keyword evidence="4 10" id="KW-0808">Transferase</keyword>
<evidence type="ECO:0000313" key="12">
    <source>
        <dbReference type="Proteomes" id="UP000034076"/>
    </source>
</evidence>
<evidence type="ECO:0000256" key="8">
    <source>
        <dbReference type="ARBA" id="ARBA00024069"/>
    </source>
</evidence>
<proteinExistence type="inferred from homology"/>
<dbReference type="Proteomes" id="UP000034076">
    <property type="component" value="Unassembled WGS sequence"/>
</dbReference>
<dbReference type="NCBIfam" id="TIGR00182">
    <property type="entry name" value="plsX"/>
    <property type="match status" value="1"/>
</dbReference>
<protein>
    <recommendedName>
        <fullName evidence="8 10">Phosphate acyltransferase</fullName>
        <ecNumber evidence="8 10">2.3.1.274</ecNumber>
    </recommendedName>
    <alternativeName>
        <fullName evidence="10">Acyl-ACP phosphotransacylase</fullName>
    </alternativeName>
    <alternativeName>
        <fullName evidence="10">Acyl-[acyl-carrier-protein]--phosphate acyltransferase</fullName>
    </alternativeName>
    <alternativeName>
        <fullName evidence="10">Phosphate-acyl-ACP acyltransferase</fullName>
    </alternativeName>
</protein>
<comment type="subunit">
    <text evidence="9 10">Homodimer. Probably interacts with PlsY.</text>
</comment>
<dbReference type="Pfam" id="PF02504">
    <property type="entry name" value="FA_synthesis"/>
    <property type="match status" value="1"/>
</dbReference>
<evidence type="ECO:0000256" key="5">
    <source>
        <dbReference type="ARBA" id="ARBA00023098"/>
    </source>
</evidence>
<name>A0A0M2NJS3_9FIRM</name>
<evidence type="ECO:0000256" key="3">
    <source>
        <dbReference type="ARBA" id="ARBA00022516"/>
    </source>
</evidence>
<accession>A0A0M2NJS3</accession>
<reference evidence="11 12" key="1">
    <citation type="submission" date="2015-04" db="EMBL/GenBank/DDBJ databases">
        <title>Draft genome sequence of bacteremic isolate Catabacter hongkongensis type strain HKU16T.</title>
        <authorList>
            <person name="Lau S.K."/>
            <person name="Teng J.L."/>
            <person name="Huang Y."/>
            <person name="Curreem S.O."/>
            <person name="Tsui S.K."/>
            <person name="Woo P.C."/>
        </authorList>
    </citation>
    <scope>NUCLEOTIDE SEQUENCE [LARGE SCALE GENOMIC DNA]</scope>
    <source>
        <strain evidence="11 12">HKU16</strain>
    </source>
</reference>